<comment type="caution">
    <text evidence="2">The sequence shown here is derived from an EMBL/GenBank/DDBJ whole genome shotgun (WGS) entry which is preliminary data.</text>
</comment>
<keyword evidence="3" id="KW-1185">Reference proteome</keyword>
<proteinExistence type="predicted"/>
<evidence type="ECO:0000256" key="1">
    <source>
        <dbReference type="SAM" id="MobiDB-lite"/>
    </source>
</evidence>
<feature type="region of interest" description="Disordered" evidence="1">
    <location>
        <begin position="44"/>
        <end position="91"/>
    </location>
</feature>
<protein>
    <submittedName>
        <fullName evidence="2">Uncharacterized protein</fullName>
    </submittedName>
</protein>
<feature type="compositionally biased region" description="Low complexity" evidence="1">
    <location>
        <begin position="65"/>
        <end position="78"/>
    </location>
</feature>
<accession>A0ABQ3RA86</accession>
<gene>
    <name evidence="2" type="ORF">Srubr_26090</name>
</gene>
<reference evidence="3" key="1">
    <citation type="submission" date="2023-07" db="EMBL/GenBank/DDBJ databases">
        <title>Whole genome shotgun sequence of Streptomyces achromogenes subsp. rubradiris NBRC 14000.</title>
        <authorList>
            <person name="Komaki H."/>
            <person name="Tamura T."/>
        </authorList>
    </citation>
    <scope>NUCLEOTIDE SEQUENCE [LARGE SCALE GENOMIC DNA]</scope>
    <source>
        <strain evidence="3">NBRC 14000</strain>
    </source>
</reference>
<organism evidence="2 3">
    <name type="scientific">Streptomyces rubradiris</name>
    <name type="common">Streptomyces achromogenes subsp. rubradiris</name>
    <dbReference type="NCBI Taxonomy" id="285531"/>
    <lineage>
        <taxon>Bacteria</taxon>
        <taxon>Bacillati</taxon>
        <taxon>Actinomycetota</taxon>
        <taxon>Actinomycetes</taxon>
        <taxon>Kitasatosporales</taxon>
        <taxon>Streptomycetaceae</taxon>
        <taxon>Streptomyces</taxon>
    </lineage>
</organism>
<evidence type="ECO:0000313" key="3">
    <source>
        <dbReference type="Proteomes" id="UP000646738"/>
    </source>
</evidence>
<name>A0ABQ3RA86_STRRR</name>
<sequence length="141" mass="14881">MRTGLTSSTLLAAPRQQPLPLSLAGRRGLLTLARMRQRQYGVRLNAGAIDGTPDHRRSPSPPAPATSTTAKAAARTTAGRVSPGAMPTHRTEGCADHAELLLTDSCFAADGMLMWIRHQQCTGGGELVKPGRHAATCSFPI</sequence>
<dbReference type="EMBL" id="BNEA01000010">
    <property type="protein sequence ID" value="GHI52763.1"/>
    <property type="molecule type" value="Genomic_DNA"/>
</dbReference>
<dbReference type="Proteomes" id="UP000646738">
    <property type="component" value="Unassembled WGS sequence"/>
</dbReference>
<evidence type="ECO:0000313" key="2">
    <source>
        <dbReference type="EMBL" id="GHI52763.1"/>
    </source>
</evidence>